<keyword evidence="1" id="KW-0677">Repeat</keyword>
<proteinExistence type="predicted"/>
<dbReference type="Pfam" id="PF13516">
    <property type="entry name" value="LRR_6"/>
    <property type="match status" value="5"/>
</dbReference>
<reference evidence="2" key="1">
    <citation type="submission" date="2023-01" db="EMBL/GenBank/DDBJ databases">
        <title>Metagenome sequencing of chrysophaentin producing Chrysophaeum taylorii.</title>
        <authorList>
            <person name="Davison J."/>
            <person name="Bewley C."/>
        </authorList>
    </citation>
    <scope>NUCLEOTIDE SEQUENCE</scope>
    <source>
        <strain evidence="2">NIES-1699</strain>
    </source>
</reference>
<name>A0AAD7UKL1_9STRA</name>
<evidence type="ECO:0000313" key="2">
    <source>
        <dbReference type="EMBL" id="KAJ8608270.1"/>
    </source>
</evidence>
<dbReference type="Proteomes" id="UP001230188">
    <property type="component" value="Unassembled WGS sequence"/>
</dbReference>
<organism evidence="2 3">
    <name type="scientific">Chrysophaeum taylorii</name>
    <dbReference type="NCBI Taxonomy" id="2483200"/>
    <lineage>
        <taxon>Eukaryota</taxon>
        <taxon>Sar</taxon>
        <taxon>Stramenopiles</taxon>
        <taxon>Ochrophyta</taxon>
        <taxon>Pelagophyceae</taxon>
        <taxon>Pelagomonadales</taxon>
        <taxon>Pelagomonadaceae</taxon>
        <taxon>Chrysophaeum</taxon>
    </lineage>
</organism>
<evidence type="ECO:0000256" key="1">
    <source>
        <dbReference type="ARBA" id="ARBA00022737"/>
    </source>
</evidence>
<dbReference type="InterPro" id="IPR052201">
    <property type="entry name" value="LRR-containing_regulator"/>
</dbReference>
<dbReference type="InterPro" id="IPR032675">
    <property type="entry name" value="LRR_dom_sf"/>
</dbReference>
<dbReference type="PANTHER" id="PTHR24111">
    <property type="entry name" value="LEUCINE-RICH REPEAT-CONTAINING PROTEIN 34"/>
    <property type="match status" value="1"/>
</dbReference>
<dbReference type="PANTHER" id="PTHR24111:SF0">
    <property type="entry name" value="LEUCINE-RICH REPEAT-CONTAINING PROTEIN"/>
    <property type="match status" value="1"/>
</dbReference>
<comment type="caution">
    <text evidence="2">The sequence shown here is derived from an EMBL/GenBank/DDBJ whole genome shotgun (WGS) entry which is preliminary data.</text>
</comment>
<keyword evidence="3" id="KW-1185">Reference proteome</keyword>
<evidence type="ECO:0000313" key="3">
    <source>
        <dbReference type="Proteomes" id="UP001230188"/>
    </source>
</evidence>
<dbReference type="EMBL" id="JAQMWT010000177">
    <property type="protein sequence ID" value="KAJ8608270.1"/>
    <property type="molecule type" value="Genomic_DNA"/>
</dbReference>
<dbReference type="InterPro" id="IPR001611">
    <property type="entry name" value="Leu-rich_rpt"/>
</dbReference>
<dbReference type="SUPFAM" id="SSF52047">
    <property type="entry name" value="RNI-like"/>
    <property type="match status" value="1"/>
</dbReference>
<dbReference type="AlphaFoldDB" id="A0AAD7UKL1"/>
<gene>
    <name evidence="2" type="ORF">CTAYLR_007270</name>
</gene>
<protein>
    <submittedName>
        <fullName evidence="2">Uncharacterized protein</fullName>
    </submittedName>
</protein>
<accession>A0AAD7UKL1</accession>
<dbReference type="SMART" id="SM00368">
    <property type="entry name" value="LRR_RI"/>
    <property type="match status" value="7"/>
</dbReference>
<dbReference type="Gene3D" id="3.80.10.10">
    <property type="entry name" value="Ribonuclease Inhibitor"/>
    <property type="match status" value="3"/>
</dbReference>
<sequence>MAETAEFVGAWNVVCNGWVPRDGWHVSVWRRVFEALASSDGISKVDVTAEAFYRIYCREARPSSYSPFYGYEMLLRSLERLDARAKRGEEGFEVAVVRFAQAVVDSRRLERRGPRRRDSSLRGAKGALLVLSEVLAARRGGLEELRLREFWDAEDFGLAGSGSGGFVTQLSEIVEKNRSLERLELACTFNPSTLARFAAAIRTHPRLEEVEIGARAENDDVVDDAGVLAALIGTNRVIRKLTLYDDPLSHAGFAAMCAALETNEALRSLTLGFAGGEGASAALARLCATLTAGRSRLATLHIADCGLPASRLVDYFADALPSLTSLRELKVGFFCVGPTVARLARSVSRNTSLRKLVIWTVPRDLDTDVHSPDLSIDDEVVFALSDALASNSTLRDLSLDNCDVSDAAAASLADVLASERNTTLRALDLDSNRLEGDSAVAKFAQVLSQNRSLTSLSLRRGPLVGDSGAVKLASAIVSSRLTALDLSSCSLSDATAFAVAALLRAPNCPLTTLTLTHNRIGDLGARELAHALCAASNTTLARLDLSFNDIDPNVTAFNSAEAFADHFNRKLQPVPRHQSILAPNFFFRRFGTAQPSPSSLSSSPPWGWWPRSATPQPTAASSFRSCVLM</sequence>